<dbReference type="Pfam" id="PF00375">
    <property type="entry name" value="SDF"/>
    <property type="match status" value="1"/>
</dbReference>
<feature type="transmembrane region" description="Helical" evidence="7">
    <location>
        <begin position="91"/>
        <end position="113"/>
    </location>
</feature>
<reference evidence="8 9" key="1">
    <citation type="submission" date="2016-03" db="EMBL/GenBank/DDBJ databases">
        <title>Culture-independent genomics supports pathogen discovery for uncultivable bacteria within the genus Chlamydia.</title>
        <authorList>
            <person name="Taylor-Brown A."/>
            <person name="Bachmann N.L."/>
            <person name="Borel N."/>
            <person name="Polkinghorne A."/>
        </authorList>
    </citation>
    <scope>NUCLEOTIDE SEQUENCE [LARGE SCALE GENOMIC DNA]</scope>
    <source>
        <strain evidence="8 9">2742-308</strain>
    </source>
</reference>
<feature type="transmembrane region" description="Helical" evidence="7">
    <location>
        <begin position="58"/>
        <end position="79"/>
    </location>
</feature>
<dbReference type="SUPFAM" id="SSF118215">
    <property type="entry name" value="Proton glutamate symport protein"/>
    <property type="match status" value="1"/>
</dbReference>
<feature type="transmembrane region" description="Helical" evidence="7">
    <location>
        <begin position="226"/>
        <end position="249"/>
    </location>
</feature>
<dbReference type="PRINTS" id="PR00173">
    <property type="entry name" value="EDTRNSPORT"/>
</dbReference>
<organism evidence="8 9">
    <name type="scientific">Candidatus Chlamydia sanziniae</name>
    <dbReference type="NCBI Taxonomy" id="1806891"/>
    <lineage>
        <taxon>Bacteria</taxon>
        <taxon>Pseudomonadati</taxon>
        <taxon>Chlamydiota</taxon>
        <taxon>Chlamydiia</taxon>
        <taxon>Chlamydiales</taxon>
        <taxon>Chlamydiaceae</taxon>
        <taxon>Chlamydia/Chlamydophila group</taxon>
        <taxon>Chlamydia</taxon>
    </lineage>
</organism>
<keyword evidence="4 7" id="KW-0812">Transmembrane</keyword>
<feature type="transmembrane region" description="Helical" evidence="7">
    <location>
        <begin position="153"/>
        <end position="172"/>
    </location>
</feature>
<keyword evidence="6 7" id="KW-0472">Membrane</keyword>
<evidence type="ECO:0000313" key="9">
    <source>
        <dbReference type="Proteomes" id="UP000078162"/>
    </source>
</evidence>
<comment type="similarity">
    <text evidence="2">Belongs to the dicarboxylate/amino acid:cation symporter (DAACS) (TC 2.A.23) family.</text>
</comment>
<dbReference type="STRING" id="1806891.Cs308_0861"/>
<dbReference type="PANTHER" id="PTHR42865">
    <property type="entry name" value="PROTON/GLUTAMATE-ASPARTATE SYMPORTER"/>
    <property type="match status" value="1"/>
</dbReference>
<proteinExistence type="inferred from homology"/>
<name>A0A1A9HX63_9CHLA</name>
<feature type="transmembrane region" description="Helical" evidence="7">
    <location>
        <begin position="300"/>
        <end position="325"/>
    </location>
</feature>
<dbReference type="PATRIC" id="fig|1806891.3.peg.854"/>
<dbReference type="Proteomes" id="UP000078162">
    <property type="component" value="Chromosome"/>
</dbReference>
<dbReference type="GO" id="GO:0015293">
    <property type="term" value="F:symporter activity"/>
    <property type="evidence" value="ECO:0007669"/>
    <property type="project" value="InterPro"/>
</dbReference>
<dbReference type="PANTHER" id="PTHR42865:SF5">
    <property type="entry name" value="L-CYSTINE TRANSPORTER TCYP"/>
    <property type="match status" value="1"/>
</dbReference>
<gene>
    <name evidence="8" type="ORF">Cs308_0861</name>
</gene>
<keyword evidence="3" id="KW-0813">Transport</keyword>
<evidence type="ECO:0000256" key="6">
    <source>
        <dbReference type="ARBA" id="ARBA00023136"/>
    </source>
</evidence>
<dbReference type="InterPro" id="IPR001991">
    <property type="entry name" value="Na-dicarboxylate_symporter"/>
</dbReference>
<feature type="transmembrane region" description="Helical" evidence="7">
    <location>
        <begin position="331"/>
        <end position="352"/>
    </location>
</feature>
<evidence type="ECO:0000256" key="3">
    <source>
        <dbReference type="ARBA" id="ARBA00022448"/>
    </source>
</evidence>
<protein>
    <submittedName>
        <fullName evidence="8">Proton/glutamate symport protein</fullName>
    </submittedName>
</protein>
<comment type="subcellular location">
    <subcellularLocation>
        <location evidence="1">Membrane</location>
        <topology evidence="1">Multi-pass membrane protein</topology>
    </subcellularLocation>
</comment>
<feature type="transmembrane region" description="Helical" evidence="7">
    <location>
        <begin position="193"/>
        <end position="214"/>
    </location>
</feature>
<dbReference type="EMBL" id="CP014639">
    <property type="protein sequence ID" value="ANH79031.1"/>
    <property type="molecule type" value="Genomic_DNA"/>
</dbReference>
<evidence type="ECO:0000313" key="8">
    <source>
        <dbReference type="EMBL" id="ANH79031.1"/>
    </source>
</evidence>
<dbReference type="GO" id="GO:0015184">
    <property type="term" value="F:L-cystine transmembrane transporter activity"/>
    <property type="evidence" value="ECO:0007669"/>
    <property type="project" value="TreeGrafter"/>
</dbReference>
<sequence>MLYFVLKKIVLFMTRKYLYTKYNLLLLLAIFLGLGLGLTNSVILFAIAEGISSIFLKLLRLISLPLVFFAIGSTITSVDNLKTMFTLGKRLVYYTLFTTLIAASIGLGIVIFIHPRVTTATTLATMTETNSTGYTNILADILPNNILKPFIEGNVIAIAFLAVILSIASLFLKEKERTFVKNFFSTFSSIFLNLAKGILKLLPLAMFAFSILLYKEFRNQENLQVFSKYLFCVIMANLLQGFLVLPLLLKFHKISPFKVVKTMSPALITAFFSKSSAATLPLTMELAEDELKIHPTLSRFSFPLCSVINMNGCAAFILITIVFILTSNGILLSPLMLIAWVLIATLAAVGNAGVPMGCYFLTLSLLSSIKIPLSILGLILPFYAVLDMLETSLNVWSDCCVVSIVNKQLSKKFPL</sequence>
<dbReference type="GO" id="GO:0005886">
    <property type="term" value="C:plasma membrane"/>
    <property type="evidence" value="ECO:0007669"/>
    <property type="project" value="TreeGrafter"/>
</dbReference>
<evidence type="ECO:0000256" key="7">
    <source>
        <dbReference type="SAM" id="Phobius"/>
    </source>
</evidence>
<dbReference type="Gene3D" id="1.10.3860.10">
    <property type="entry name" value="Sodium:dicarboxylate symporter"/>
    <property type="match status" value="1"/>
</dbReference>
<keyword evidence="9" id="KW-1185">Reference proteome</keyword>
<evidence type="ECO:0000256" key="5">
    <source>
        <dbReference type="ARBA" id="ARBA00022989"/>
    </source>
</evidence>
<dbReference type="KEGG" id="csaz:Cs308_0861"/>
<evidence type="ECO:0000256" key="4">
    <source>
        <dbReference type="ARBA" id="ARBA00022692"/>
    </source>
</evidence>
<dbReference type="AlphaFoldDB" id="A0A1A9HX63"/>
<evidence type="ECO:0000256" key="1">
    <source>
        <dbReference type="ARBA" id="ARBA00004141"/>
    </source>
</evidence>
<dbReference type="InterPro" id="IPR036458">
    <property type="entry name" value="Na:dicarbo_symporter_sf"/>
</dbReference>
<feature type="transmembrane region" description="Helical" evidence="7">
    <location>
        <begin position="359"/>
        <end position="386"/>
    </location>
</feature>
<accession>A0A1A9HX63</accession>
<evidence type="ECO:0000256" key="2">
    <source>
        <dbReference type="ARBA" id="ARBA00006148"/>
    </source>
</evidence>
<keyword evidence="5 7" id="KW-1133">Transmembrane helix</keyword>